<keyword evidence="2" id="KW-1133">Transmembrane helix</keyword>
<dbReference type="GO" id="GO:0031464">
    <property type="term" value="C:Cul4A-RING E3 ubiquitin ligase complex"/>
    <property type="evidence" value="ECO:0007669"/>
    <property type="project" value="TreeGrafter"/>
</dbReference>
<dbReference type="GO" id="GO:0016567">
    <property type="term" value="P:protein ubiquitination"/>
    <property type="evidence" value="ECO:0007669"/>
    <property type="project" value="TreeGrafter"/>
</dbReference>
<evidence type="ECO:0000256" key="2">
    <source>
        <dbReference type="SAM" id="Phobius"/>
    </source>
</evidence>
<comment type="similarity">
    <text evidence="1">Belongs to the 4-toluene sulfonate uptake permease (TSUP) (TC 2.A.102) family.</text>
</comment>
<evidence type="ECO:0000256" key="1">
    <source>
        <dbReference type="ARBA" id="ARBA00009142"/>
    </source>
</evidence>
<proteinExistence type="inferred from homology"/>
<evidence type="ECO:0000313" key="3">
    <source>
        <dbReference type="EMBL" id="KAK4764282.1"/>
    </source>
</evidence>
<gene>
    <name evidence="3" type="ORF">SAY87_013720</name>
</gene>
<dbReference type="PANTHER" id="PTHR14255">
    <property type="entry name" value="CEREBLON"/>
    <property type="match status" value="1"/>
</dbReference>
<reference evidence="3 4" key="1">
    <citation type="journal article" date="2023" name="Hortic Res">
        <title>Pangenome of water caltrop reveals structural variations and asymmetric subgenome divergence after allopolyploidization.</title>
        <authorList>
            <person name="Zhang X."/>
            <person name="Chen Y."/>
            <person name="Wang L."/>
            <person name="Yuan Y."/>
            <person name="Fang M."/>
            <person name="Shi L."/>
            <person name="Lu R."/>
            <person name="Comes H.P."/>
            <person name="Ma Y."/>
            <person name="Chen Y."/>
            <person name="Huang G."/>
            <person name="Zhou Y."/>
            <person name="Zheng Z."/>
            <person name="Qiu Y."/>
        </authorList>
    </citation>
    <scope>NUCLEOTIDE SEQUENCE [LARGE SCALE GENOMIC DNA]</scope>
    <source>
        <tissue evidence="3">Roots</tissue>
    </source>
</reference>
<feature type="transmembrane region" description="Helical" evidence="2">
    <location>
        <begin position="22"/>
        <end position="41"/>
    </location>
</feature>
<evidence type="ECO:0000313" key="4">
    <source>
        <dbReference type="Proteomes" id="UP001345219"/>
    </source>
</evidence>
<dbReference type="Proteomes" id="UP001345219">
    <property type="component" value="Chromosome 11"/>
</dbReference>
<keyword evidence="4" id="KW-1185">Reference proteome</keyword>
<dbReference type="AlphaFoldDB" id="A0AAN7QDC6"/>
<dbReference type="EMBL" id="JAXIOK010000008">
    <property type="protein sequence ID" value="KAK4764282.1"/>
    <property type="molecule type" value="Genomic_DNA"/>
</dbReference>
<name>A0AAN7QDC6_9MYRT</name>
<keyword evidence="2" id="KW-0812">Transmembrane</keyword>
<feature type="transmembrane region" description="Helical" evidence="2">
    <location>
        <begin position="53"/>
        <end position="71"/>
    </location>
</feature>
<sequence>MMYCASLSIVELYLLKRFPIPYAQYLMTVSIMAGFWGQFFVRKLITILKRASLIVFILSGVIFVSALTMGMTDIVKSIVMMENHEFMGFLSFSSK</sequence>
<accession>A0AAN7QDC6</accession>
<keyword evidence="2" id="KW-0472">Membrane</keyword>
<protein>
    <submittedName>
        <fullName evidence="3">Uncharacterized protein</fullName>
    </submittedName>
</protein>
<comment type="caution">
    <text evidence="3">The sequence shown here is derived from an EMBL/GenBank/DDBJ whole genome shotgun (WGS) entry which is preliminary data.</text>
</comment>
<organism evidence="3 4">
    <name type="scientific">Trapa incisa</name>
    <dbReference type="NCBI Taxonomy" id="236973"/>
    <lineage>
        <taxon>Eukaryota</taxon>
        <taxon>Viridiplantae</taxon>
        <taxon>Streptophyta</taxon>
        <taxon>Embryophyta</taxon>
        <taxon>Tracheophyta</taxon>
        <taxon>Spermatophyta</taxon>
        <taxon>Magnoliopsida</taxon>
        <taxon>eudicotyledons</taxon>
        <taxon>Gunneridae</taxon>
        <taxon>Pentapetalae</taxon>
        <taxon>rosids</taxon>
        <taxon>malvids</taxon>
        <taxon>Myrtales</taxon>
        <taxon>Lythraceae</taxon>
        <taxon>Trapa</taxon>
    </lineage>
</organism>
<dbReference type="PANTHER" id="PTHR14255:SF5">
    <property type="entry name" value="SULFITE EXPORTER TAUE_SAFE FAMILY PROTEIN 4"/>
    <property type="match status" value="1"/>
</dbReference>